<reference evidence="3 4" key="1">
    <citation type="submission" date="2018-05" db="EMBL/GenBank/DDBJ databases">
        <title>Paenibacillus flagellatus sp. nov., isolated from selenium mineral soil.</title>
        <authorList>
            <person name="Dai X."/>
        </authorList>
    </citation>
    <scope>NUCLEOTIDE SEQUENCE [LARGE SCALE GENOMIC DNA]</scope>
    <source>
        <strain evidence="3 4">DXL2</strain>
    </source>
</reference>
<evidence type="ECO:0000313" key="3">
    <source>
        <dbReference type="EMBL" id="PYI50293.1"/>
    </source>
</evidence>
<sequence>MSTPMAAHSLRFYLDCLRMERESPSYDYLRRLTRRHLERFPFENIGKIHYYANGARTGLGWLPDAETFLTHFAARGLGGNCYILNAHFGGLLRALGFRAELVRATGGNTHMALRVTIDDRAYYVDVGYGAPLFEPLVPEEEPRFSRYGETVEVTKLGDDRYVIDRRANGQSFVVKTIEWTAVELSDFDEAIAHSLRDEDENPFMRRIVATVFKRDAAYSVVNRKLFVKTDKGSEVHDFPSRAEWTDMMRATFGFDAGVVDEAVAFLRARGVVLFD</sequence>
<dbReference type="Pfam" id="PF00797">
    <property type="entry name" value="Acetyltransf_2"/>
    <property type="match status" value="1"/>
</dbReference>
<gene>
    <name evidence="3" type="ORF">DLM86_29940</name>
</gene>
<comment type="similarity">
    <text evidence="1 2">Belongs to the arylamine N-acetyltransferase family.</text>
</comment>
<evidence type="ECO:0000313" key="4">
    <source>
        <dbReference type="Proteomes" id="UP000247476"/>
    </source>
</evidence>
<organism evidence="3 4">
    <name type="scientific">Paenibacillus flagellatus</name>
    <dbReference type="NCBI Taxonomy" id="2211139"/>
    <lineage>
        <taxon>Bacteria</taxon>
        <taxon>Bacillati</taxon>
        <taxon>Bacillota</taxon>
        <taxon>Bacilli</taxon>
        <taxon>Bacillales</taxon>
        <taxon>Paenibacillaceae</taxon>
        <taxon>Paenibacillus</taxon>
    </lineage>
</organism>
<dbReference type="RefSeq" id="WP_110843729.1">
    <property type="nucleotide sequence ID" value="NZ_QJVJ01000020.1"/>
</dbReference>
<proteinExistence type="inferred from homology"/>
<dbReference type="InterPro" id="IPR038765">
    <property type="entry name" value="Papain-like_cys_pep_sf"/>
</dbReference>
<dbReference type="Gene3D" id="3.30.2140.20">
    <property type="match status" value="1"/>
</dbReference>
<accession>A0A2V5JYP9</accession>
<dbReference type="InterPro" id="IPR053710">
    <property type="entry name" value="Arylamine_NAT_domain_sf"/>
</dbReference>
<evidence type="ECO:0000256" key="1">
    <source>
        <dbReference type="ARBA" id="ARBA00006547"/>
    </source>
</evidence>
<dbReference type="PANTHER" id="PTHR11786">
    <property type="entry name" value="N-HYDROXYARYLAMINE O-ACETYLTRANSFERASE"/>
    <property type="match status" value="1"/>
</dbReference>
<dbReference type="SUPFAM" id="SSF54001">
    <property type="entry name" value="Cysteine proteinases"/>
    <property type="match status" value="1"/>
</dbReference>
<dbReference type="PRINTS" id="PR01543">
    <property type="entry name" value="ANATRNSFRASE"/>
</dbReference>
<dbReference type="PANTHER" id="PTHR11786:SF0">
    <property type="entry name" value="ARYLAMINE N-ACETYLTRANSFERASE 4-RELATED"/>
    <property type="match status" value="1"/>
</dbReference>
<keyword evidence="4" id="KW-1185">Reference proteome</keyword>
<dbReference type="AlphaFoldDB" id="A0A2V5JYP9"/>
<protein>
    <recommendedName>
        <fullName evidence="5">Arylamine N-acetyltransferase</fullName>
    </recommendedName>
</protein>
<evidence type="ECO:0000256" key="2">
    <source>
        <dbReference type="RuleBase" id="RU003452"/>
    </source>
</evidence>
<dbReference type="OrthoDB" id="2845539at2"/>
<dbReference type="InterPro" id="IPR001447">
    <property type="entry name" value="Arylamine_N-AcTrfase"/>
</dbReference>
<name>A0A2V5JYP9_9BACL</name>
<dbReference type="EMBL" id="QJVJ01000020">
    <property type="protein sequence ID" value="PYI50293.1"/>
    <property type="molecule type" value="Genomic_DNA"/>
</dbReference>
<dbReference type="GO" id="GO:0016407">
    <property type="term" value="F:acetyltransferase activity"/>
    <property type="evidence" value="ECO:0007669"/>
    <property type="project" value="InterPro"/>
</dbReference>
<evidence type="ECO:0008006" key="5">
    <source>
        <dbReference type="Google" id="ProtNLM"/>
    </source>
</evidence>
<dbReference type="Proteomes" id="UP000247476">
    <property type="component" value="Unassembled WGS sequence"/>
</dbReference>
<comment type="caution">
    <text evidence="3">The sequence shown here is derived from an EMBL/GenBank/DDBJ whole genome shotgun (WGS) entry which is preliminary data.</text>
</comment>